<dbReference type="EMBL" id="JACTNG010000007">
    <property type="protein sequence ID" value="MBO1080173.1"/>
    <property type="molecule type" value="Genomic_DNA"/>
</dbReference>
<keyword evidence="4" id="KW-1185">Reference proteome</keyword>
<name>A0ABS3KRR8_9PROT</name>
<accession>A0ABS3KRR8</accession>
<evidence type="ECO:0000313" key="4">
    <source>
        <dbReference type="Proteomes" id="UP001518989"/>
    </source>
</evidence>
<keyword evidence="2" id="KW-0560">Oxidoreductase</keyword>
<gene>
    <name evidence="3" type="ORF">IAI61_14125</name>
</gene>
<dbReference type="PRINTS" id="PR00081">
    <property type="entry name" value="GDHRDH"/>
</dbReference>
<organism evidence="3 4">
    <name type="scientific">Roseomonas haemaphysalidis</name>
    <dbReference type="NCBI Taxonomy" id="2768162"/>
    <lineage>
        <taxon>Bacteria</taxon>
        <taxon>Pseudomonadati</taxon>
        <taxon>Pseudomonadota</taxon>
        <taxon>Alphaproteobacteria</taxon>
        <taxon>Acetobacterales</taxon>
        <taxon>Roseomonadaceae</taxon>
        <taxon>Roseomonas</taxon>
    </lineage>
</organism>
<dbReference type="Proteomes" id="UP001518989">
    <property type="component" value="Unassembled WGS sequence"/>
</dbReference>
<dbReference type="PANTHER" id="PTHR24321:SF15">
    <property type="entry name" value="OXIDOREDUCTASE UCPA"/>
    <property type="match status" value="1"/>
</dbReference>
<dbReference type="SUPFAM" id="SSF51735">
    <property type="entry name" value="NAD(P)-binding Rossmann-fold domains"/>
    <property type="match status" value="1"/>
</dbReference>
<dbReference type="InterPro" id="IPR002347">
    <property type="entry name" value="SDR_fam"/>
</dbReference>
<dbReference type="InterPro" id="IPR036291">
    <property type="entry name" value="NAD(P)-bd_dom_sf"/>
</dbReference>
<dbReference type="PRINTS" id="PR00080">
    <property type="entry name" value="SDRFAMILY"/>
</dbReference>
<proteinExistence type="inferred from homology"/>
<protein>
    <submittedName>
        <fullName evidence="3">SDR family oxidoreductase</fullName>
    </submittedName>
</protein>
<dbReference type="Gene3D" id="3.40.50.720">
    <property type="entry name" value="NAD(P)-binding Rossmann-like Domain"/>
    <property type="match status" value="1"/>
</dbReference>
<reference evidence="3 4" key="1">
    <citation type="submission" date="2020-09" db="EMBL/GenBank/DDBJ databases">
        <title>Roseomonas.</title>
        <authorList>
            <person name="Zhu W."/>
        </authorList>
    </citation>
    <scope>NUCLEOTIDE SEQUENCE [LARGE SCALE GENOMIC DNA]</scope>
    <source>
        <strain evidence="3 4">573</strain>
    </source>
</reference>
<dbReference type="PANTHER" id="PTHR24321">
    <property type="entry name" value="DEHYDROGENASES, SHORT CHAIN"/>
    <property type="match status" value="1"/>
</dbReference>
<evidence type="ECO:0000313" key="3">
    <source>
        <dbReference type="EMBL" id="MBO1080173.1"/>
    </source>
</evidence>
<dbReference type="NCBIfam" id="NF004791">
    <property type="entry name" value="PRK06138.1"/>
    <property type="match status" value="1"/>
</dbReference>
<sequence>MRFTGQVAIVTGAGSGIGRATALAFAREGARVGVVDLDAGAAEAVAAEIAAAGGTAMALASDAGAPGAADADAAAVLARWGRIDALVTAAGISVGGTVLDVAPERWDAVLRTNLGGTWLWCRAVLPAMRQQGQGAIVTVASQLARAGGRNNSAYIASKGAVLSLTHTMALDFAADGVRVNALLPGAIDTPMLARAMARREDQDAARRQSRERHAMRRFGLPEEVAAAALFLSSDEASFMTGAEVPVEGGWLVN</sequence>
<evidence type="ECO:0000256" key="2">
    <source>
        <dbReference type="ARBA" id="ARBA00023002"/>
    </source>
</evidence>
<evidence type="ECO:0000256" key="1">
    <source>
        <dbReference type="ARBA" id="ARBA00006484"/>
    </source>
</evidence>
<comment type="caution">
    <text evidence="3">The sequence shown here is derived from an EMBL/GenBank/DDBJ whole genome shotgun (WGS) entry which is preliminary data.</text>
</comment>
<dbReference type="CDD" id="cd05233">
    <property type="entry name" value="SDR_c"/>
    <property type="match status" value="1"/>
</dbReference>
<dbReference type="RefSeq" id="WP_207418000.1">
    <property type="nucleotide sequence ID" value="NZ_CP061177.1"/>
</dbReference>
<comment type="similarity">
    <text evidence="1">Belongs to the short-chain dehydrogenases/reductases (SDR) family.</text>
</comment>
<dbReference type="Pfam" id="PF13561">
    <property type="entry name" value="adh_short_C2"/>
    <property type="match status" value="1"/>
</dbReference>
<dbReference type="NCBIfam" id="NF005559">
    <property type="entry name" value="PRK07231.1"/>
    <property type="match status" value="1"/>
</dbReference>